<dbReference type="EMBL" id="ML007002">
    <property type="protein sequence ID" value="RKP16097.1"/>
    <property type="molecule type" value="Genomic_DNA"/>
</dbReference>
<dbReference type="Proteomes" id="UP000281549">
    <property type="component" value="Unassembled WGS sequence"/>
</dbReference>
<gene>
    <name evidence="2" type="ORF">ROZALSC1DRAFT_25666</name>
</gene>
<evidence type="ECO:0000313" key="3">
    <source>
        <dbReference type="Proteomes" id="UP000281549"/>
    </source>
</evidence>
<feature type="transmembrane region" description="Helical" evidence="1">
    <location>
        <begin position="64"/>
        <end position="86"/>
    </location>
</feature>
<organism evidence="2 3">
    <name type="scientific">Rozella allomycis (strain CSF55)</name>
    <dbReference type="NCBI Taxonomy" id="988480"/>
    <lineage>
        <taxon>Eukaryota</taxon>
        <taxon>Fungi</taxon>
        <taxon>Fungi incertae sedis</taxon>
        <taxon>Cryptomycota</taxon>
        <taxon>Cryptomycota incertae sedis</taxon>
        <taxon>Rozella</taxon>
    </lineage>
</organism>
<reference evidence="3" key="1">
    <citation type="journal article" date="2018" name="Nat. Microbiol.">
        <title>Leveraging single-cell genomics to expand the fungal tree of life.</title>
        <authorList>
            <person name="Ahrendt S.R."/>
            <person name="Quandt C.A."/>
            <person name="Ciobanu D."/>
            <person name="Clum A."/>
            <person name="Salamov A."/>
            <person name="Andreopoulos B."/>
            <person name="Cheng J.F."/>
            <person name="Woyke T."/>
            <person name="Pelin A."/>
            <person name="Henrissat B."/>
            <person name="Reynolds N.K."/>
            <person name="Benny G.L."/>
            <person name="Smith M.E."/>
            <person name="James T.Y."/>
            <person name="Grigoriev I.V."/>
        </authorList>
    </citation>
    <scope>NUCLEOTIDE SEQUENCE [LARGE SCALE GENOMIC DNA]</scope>
    <source>
        <strain evidence="3">CSF55</strain>
    </source>
</reference>
<evidence type="ECO:0000256" key="1">
    <source>
        <dbReference type="SAM" id="Phobius"/>
    </source>
</evidence>
<accession>A0A4P9YA56</accession>
<proteinExistence type="predicted"/>
<name>A0A4P9YA56_ROZAC</name>
<evidence type="ECO:0000313" key="2">
    <source>
        <dbReference type="EMBL" id="RKP16097.1"/>
    </source>
</evidence>
<sequence>MLKRQAQLQRQVFKVKISGEITTLKCQDLLDMAKRTNNAKYLFEEGAEAFQCCYLSRYLYFEHLALELSLSFKHFAGIIILMKIIYYPSIYFPNLFGLYQVQFMLEVWD</sequence>
<keyword evidence="1" id="KW-0812">Transmembrane</keyword>
<dbReference type="AlphaFoldDB" id="A0A4P9YA56"/>
<keyword evidence="1" id="KW-0472">Membrane</keyword>
<keyword evidence="1" id="KW-1133">Transmembrane helix</keyword>
<protein>
    <submittedName>
        <fullName evidence="2">Uncharacterized protein</fullName>
    </submittedName>
</protein>